<proteinExistence type="predicted"/>
<dbReference type="OrthoDB" id="10262032at2759"/>
<name>A0A150G0S2_GONPE</name>
<dbReference type="PANTHER" id="PTHR28348:SF1">
    <property type="entry name" value="UPF0193 PROTEIN EVG1"/>
    <property type="match status" value="1"/>
</dbReference>
<comment type="caution">
    <text evidence="1">The sequence shown here is derived from an EMBL/GenBank/DDBJ whole genome shotgun (WGS) entry which is preliminary data.</text>
</comment>
<dbReference type="Pfam" id="PF05250">
    <property type="entry name" value="UPF0193"/>
    <property type="match status" value="1"/>
</dbReference>
<dbReference type="EMBL" id="LSYV01000106">
    <property type="protein sequence ID" value="KXZ43045.1"/>
    <property type="molecule type" value="Genomic_DNA"/>
</dbReference>
<evidence type="ECO:0000313" key="2">
    <source>
        <dbReference type="Proteomes" id="UP000075714"/>
    </source>
</evidence>
<gene>
    <name evidence="1" type="ORF">GPECTOR_106g139</name>
</gene>
<dbReference type="InterPro" id="IPR007914">
    <property type="entry name" value="UPF0193"/>
</dbReference>
<dbReference type="Proteomes" id="UP000075714">
    <property type="component" value="Unassembled WGS sequence"/>
</dbReference>
<dbReference type="PANTHER" id="PTHR28348">
    <property type="entry name" value="UPF0193 PROTEIN EVG1"/>
    <property type="match status" value="1"/>
</dbReference>
<sequence>MCLSLLRTLVDMNVWLKMELGSKGARELDERMAAMKREAKERAERAKRTDVREEKIDQIVDEVRERLSFLESMRALGRGAAYEAQIRVEVATRLHELEKLGISTKK</sequence>
<evidence type="ECO:0000313" key="1">
    <source>
        <dbReference type="EMBL" id="KXZ43045.1"/>
    </source>
</evidence>
<reference evidence="2" key="1">
    <citation type="journal article" date="2016" name="Nat. Commun.">
        <title>The Gonium pectorale genome demonstrates co-option of cell cycle regulation during the evolution of multicellularity.</title>
        <authorList>
            <person name="Hanschen E.R."/>
            <person name="Marriage T.N."/>
            <person name="Ferris P.J."/>
            <person name="Hamaji T."/>
            <person name="Toyoda A."/>
            <person name="Fujiyama A."/>
            <person name="Neme R."/>
            <person name="Noguchi H."/>
            <person name="Minakuchi Y."/>
            <person name="Suzuki M."/>
            <person name="Kawai-Toyooka H."/>
            <person name="Smith D.R."/>
            <person name="Sparks H."/>
            <person name="Anderson J."/>
            <person name="Bakaric R."/>
            <person name="Luria V."/>
            <person name="Karger A."/>
            <person name="Kirschner M.W."/>
            <person name="Durand P.M."/>
            <person name="Michod R.E."/>
            <person name="Nozaki H."/>
            <person name="Olson B.J."/>
        </authorList>
    </citation>
    <scope>NUCLEOTIDE SEQUENCE [LARGE SCALE GENOMIC DNA]</scope>
    <source>
        <strain evidence="2">NIES-2863</strain>
    </source>
</reference>
<accession>A0A150G0S2</accession>
<organism evidence="1 2">
    <name type="scientific">Gonium pectorale</name>
    <name type="common">Green alga</name>
    <dbReference type="NCBI Taxonomy" id="33097"/>
    <lineage>
        <taxon>Eukaryota</taxon>
        <taxon>Viridiplantae</taxon>
        <taxon>Chlorophyta</taxon>
        <taxon>core chlorophytes</taxon>
        <taxon>Chlorophyceae</taxon>
        <taxon>CS clade</taxon>
        <taxon>Chlamydomonadales</taxon>
        <taxon>Volvocaceae</taxon>
        <taxon>Gonium</taxon>
    </lineage>
</organism>
<keyword evidence="2" id="KW-1185">Reference proteome</keyword>
<protein>
    <submittedName>
        <fullName evidence="1">Uncharacterized protein</fullName>
    </submittedName>
</protein>
<dbReference type="AlphaFoldDB" id="A0A150G0S2"/>